<dbReference type="HAMAP" id="MF_00024">
    <property type="entry name" value="CobD_CbiB"/>
    <property type="match status" value="1"/>
</dbReference>
<evidence type="ECO:0000256" key="9">
    <source>
        <dbReference type="HAMAP-Rule" id="MF_00024"/>
    </source>
</evidence>
<sequence length="332" mass="35397">MIEPGILPIAYLLDRLVGDPAWLPHPVRMVGRTVPPLEHALRRLFQGPTAERLAGFLLLAVLAGATWALAWLLLTLTAWASPWAARFLEAWLVAATLAPRGLAAEARAVHRELAAGRLEGARRRVAGLVGRETSDLPEAEVVRAAVESVGENLVDAVTAPLLYAALGGAPLALAYRTVNTLDALVGHPSARYRFFGWASARADDLLNYLPARLTVPMVGLTAALLGLDGPGAWRAAVRDGRRHPSPNAGLAEAAFAGALGVRLGGWNRYEGVPHFRPYLGDLIRPLERARIQEAIRLMEGSGLLVLVLLLLVLSLFSPSLSAPIAAGWGGQP</sequence>
<keyword evidence="7 9" id="KW-1133">Transmembrane helix</keyword>
<evidence type="ECO:0000313" key="10">
    <source>
        <dbReference type="EMBL" id="BAS29328.1"/>
    </source>
</evidence>
<comment type="caution">
    <text evidence="9">Lacks conserved residue(s) required for the propagation of feature annotation.</text>
</comment>
<dbReference type="GO" id="GO:0048472">
    <property type="term" value="F:threonine-phosphate decarboxylase activity"/>
    <property type="evidence" value="ECO:0007669"/>
    <property type="project" value="InterPro"/>
</dbReference>
<reference evidence="11" key="1">
    <citation type="submission" date="2015-07" db="EMBL/GenBank/DDBJ databases">
        <title>Complete genome sequence and phylogenetic analysis of Limnochorda pilosa.</title>
        <authorList>
            <person name="Watanabe M."/>
            <person name="Kojima H."/>
            <person name="Fukui M."/>
        </authorList>
    </citation>
    <scope>NUCLEOTIDE SEQUENCE [LARGE SCALE GENOMIC DNA]</scope>
    <source>
        <strain evidence="11">HC45</strain>
    </source>
</reference>
<evidence type="ECO:0000256" key="3">
    <source>
        <dbReference type="ARBA" id="ARBA00006263"/>
    </source>
</evidence>
<dbReference type="Pfam" id="PF03186">
    <property type="entry name" value="CobD_Cbib"/>
    <property type="match status" value="1"/>
</dbReference>
<evidence type="ECO:0000256" key="4">
    <source>
        <dbReference type="ARBA" id="ARBA00022475"/>
    </source>
</evidence>
<evidence type="ECO:0000313" key="11">
    <source>
        <dbReference type="Proteomes" id="UP000065807"/>
    </source>
</evidence>
<dbReference type="UniPathway" id="UPA00148"/>
<comment type="function">
    <text evidence="9">Converts cobyric acid to cobinamide by the addition of aminopropanol on the F carboxylic group.</text>
</comment>
<dbReference type="GO" id="GO:0009236">
    <property type="term" value="P:cobalamin biosynthetic process"/>
    <property type="evidence" value="ECO:0007669"/>
    <property type="project" value="UniProtKB-UniRule"/>
</dbReference>
<proteinExistence type="inferred from homology"/>
<dbReference type="NCBIfam" id="TIGR00380">
    <property type="entry name" value="cobal_cbiB"/>
    <property type="match status" value="1"/>
</dbReference>
<dbReference type="OrthoDB" id="9811967at2"/>
<dbReference type="EMBL" id="AP014924">
    <property type="protein sequence ID" value="BAS29328.1"/>
    <property type="molecule type" value="Genomic_DNA"/>
</dbReference>
<dbReference type="RefSeq" id="WP_068140909.1">
    <property type="nucleotide sequence ID" value="NZ_AP014924.1"/>
</dbReference>
<dbReference type="InterPro" id="IPR004485">
    <property type="entry name" value="Cobalamin_biosynth_CobD/CbiB"/>
</dbReference>
<reference evidence="11" key="2">
    <citation type="journal article" date="2016" name="Int. J. Syst. Evol. Microbiol.">
        <title>Complete genome sequence and cell structure of Limnochorda pilosa, a Gram-negative spore-former within the phylum Firmicutes.</title>
        <authorList>
            <person name="Watanabe M."/>
            <person name="Kojima H."/>
            <person name="Fukui M."/>
        </authorList>
    </citation>
    <scope>NUCLEOTIDE SEQUENCE [LARGE SCALE GENOMIC DNA]</scope>
    <source>
        <strain evidence="11">HC45</strain>
    </source>
</reference>
<evidence type="ECO:0000256" key="6">
    <source>
        <dbReference type="ARBA" id="ARBA00022692"/>
    </source>
</evidence>
<keyword evidence="8 9" id="KW-0472">Membrane</keyword>
<dbReference type="KEGG" id="lpil:LIP_3516"/>
<feature type="transmembrane region" description="Helical" evidence="9">
    <location>
        <begin position="53"/>
        <end position="74"/>
    </location>
</feature>
<evidence type="ECO:0000256" key="5">
    <source>
        <dbReference type="ARBA" id="ARBA00022573"/>
    </source>
</evidence>
<evidence type="ECO:0000256" key="7">
    <source>
        <dbReference type="ARBA" id="ARBA00022989"/>
    </source>
</evidence>
<comment type="pathway">
    <text evidence="2 9">Cofactor biosynthesis; adenosylcobalamin biosynthesis.</text>
</comment>
<gene>
    <name evidence="9" type="primary">cobD</name>
    <name evidence="10" type="ORF">LIP_3516</name>
</gene>
<protein>
    <recommendedName>
        <fullName evidence="9">Cobalamin biosynthesis protein CobD</fullName>
    </recommendedName>
</protein>
<evidence type="ECO:0000256" key="2">
    <source>
        <dbReference type="ARBA" id="ARBA00004953"/>
    </source>
</evidence>
<dbReference type="STRING" id="1555112.LIP_3516"/>
<keyword evidence="5 9" id="KW-0169">Cobalamin biosynthesis</keyword>
<keyword evidence="6 9" id="KW-0812">Transmembrane</keyword>
<keyword evidence="11" id="KW-1185">Reference proteome</keyword>
<dbReference type="PANTHER" id="PTHR34308:SF1">
    <property type="entry name" value="COBALAMIN BIOSYNTHESIS PROTEIN CBIB"/>
    <property type="match status" value="1"/>
</dbReference>
<dbReference type="GO" id="GO:0015420">
    <property type="term" value="F:ABC-type vitamin B12 transporter activity"/>
    <property type="evidence" value="ECO:0007669"/>
    <property type="project" value="UniProtKB-UniRule"/>
</dbReference>
<dbReference type="Proteomes" id="UP000065807">
    <property type="component" value="Chromosome"/>
</dbReference>
<keyword evidence="4 9" id="KW-1003">Cell membrane</keyword>
<comment type="subcellular location">
    <subcellularLocation>
        <location evidence="1 9">Cell membrane</location>
        <topology evidence="1 9">Multi-pass membrane protein</topology>
    </subcellularLocation>
</comment>
<feature type="transmembrane region" description="Helical" evidence="9">
    <location>
        <begin position="303"/>
        <end position="326"/>
    </location>
</feature>
<evidence type="ECO:0000256" key="8">
    <source>
        <dbReference type="ARBA" id="ARBA00023136"/>
    </source>
</evidence>
<organism evidence="10 11">
    <name type="scientific">Limnochorda pilosa</name>
    <dbReference type="NCBI Taxonomy" id="1555112"/>
    <lineage>
        <taxon>Bacteria</taxon>
        <taxon>Bacillati</taxon>
        <taxon>Bacillota</taxon>
        <taxon>Limnochordia</taxon>
        <taxon>Limnochordales</taxon>
        <taxon>Limnochordaceae</taxon>
        <taxon>Limnochorda</taxon>
    </lineage>
</organism>
<comment type="similarity">
    <text evidence="3 9">Belongs to the CobD/CbiB family.</text>
</comment>
<dbReference type="PATRIC" id="fig|1555112.3.peg.3554"/>
<dbReference type="PANTHER" id="PTHR34308">
    <property type="entry name" value="COBALAMIN BIOSYNTHESIS PROTEIN CBIB"/>
    <property type="match status" value="1"/>
</dbReference>
<name>A0A0K2SQC3_LIMPI</name>
<dbReference type="AlphaFoldDB" id="A0A0K2SQC3"/>
<evidence type="ECO:0000256" key="1">
    <source>
        <dbReference type="ARBA" id="ARBA00004651"/>
    </source>
</evidence>
<accession>A0A0K2SQC3</accession>
<dbReference type="GO" id="GO:0005886">
    <property type="term" value="C:plasma membrane"/>
    <property type="evidence" value="ECO:0007669"/>
    <property type="project" value="UniProtKB-SubCell"/>
</dbReference>